<dbReference type="InterPro" id="IPR036388">
    <property type="entry name" value="WH-like_DNA-bd_sf"/>
</dbReference>
<dbReference type="AlphaFoldDB" id="O58571"/>
<dbReference type="eggNOG" id="arCOG03166">
    <property type="taxonomic scope" value="Archaea"/>
</dbReference>
<dbReference type="PIR" id="E71134">
    <property type="entry name" value="E71134"/>
</dbReference>
<dbReference type="Pfam" id="PF03008">
    <property type="entry name" value="DUF234"/>
    <property type="match status" value="1"/>
</dbReference>
<dbReference type="DNASU" id="1443169"/>
<feature type="domain" description="DUF234" evidence="2">
    <location>
        <begin position="172"/>
        <end position="269"/>
    </location>
</feature>
<dbReference type="InterPro" id="IPR002831">
    <property type="entry name" value="Tscrpt_reg_TrmB_N"/>
</dbReference>
<evidence type="ECO:0000259" key="1">
    <source>
        <dbReference type="Pfam" id="PF01978"/>
    </source>
</evidence>
<name>O58571_PYRHO</name>
<evidence type="ECO:0008006" key="5">
    <source>
        <dbReference type="Google" id="ProtNLM"/>
    </source>
</evidence>
<dbReference type="KEGG" id="pho:PH0841"/>
<evidence type="ECO:0000313" key="4">
    <source>
        <dbReference type="Proteomes" id="UP000000752"/>
    </source>
</evidence>
<dbReference type="InterPro" id="IPR036390">
    <property type="entry name" value="WH_DNA-bd_sf"/>
</dbReference>
<evidence type="ECO:0000259" key="2">
    <source>
        <dbReference type="Pfam" id="PF03008"/>
    </source>
</evidence>
<keyword evidence="4" id="KW-1185">Reference proteome</keyword>
<organism evidence="3 4">
    <name type="scientific">Pyrococcus horikoshii (strain ATCC 700860 / DSM 12428 / JCM 9974 / NBRC 100139 / OT-3)</name>
    <dbReference type="NCBI Taxonomy" id="70601"/>
    <lineage>
        <taxon>Archaea</taxon>
        <taxon>Methanobacteriati</taxon>
        <taxon>Methanobacteriota</taxon>
        <taxon>Thermococci</taxon>
        <taxon>Thermococcales</taxon>
        <taxon>Thermococcaceae</taxon>
        <taxon>Pyrococcus</taxon>
    </lineage>
</organism>
<accession>O58571</accession>
<dbReference type="Pfam" id="PF01978">
    <property type="entry name" value="TrmB"/>
    <property type="match status" value="1"/>
</dbReference>
<protein>
    <recommendedName>
        <fullName evidence="5">DUF234 domain-containing protein</fullName>
    </recommendedName>
</protein>
<dbReference type="InterPro" id="IPR004256">
    <property type="entry name" value="DUF234"/>
</dbReference>
<dbReference type="PANTHER" id="PTHR34704">
    <property type="entry name" value="ATPASE"/>
    <property type="match status" value="1"/>
</dbReference>
<dbReference type="STRING" id="70601.gene:9377792"/>
<reference evidence="3 4" key="1">
    <citation type="journal article" date="1998" name="DNA Res.">
        <title>Complete sequence and gene organization of the genome of a hyper-thermophilic archaebacterium, Pyrococcus horikoshii OT3.</title>
        <authorList>
            <person name="Kawarabayasi Y."/>
            <person name="Sawada M."/>
            <person name="Horikawa H."/>
            <person name="Haikawa Y."/>
            <person name="Hino Y."/>
            <person name="Yamamoto S."/>
            <person name="Sekine M."/>
            <person name="Baba S."/>
            <person name="Kosugi H."/>
            <person name="Hosoyama A."/>
            <person name="Nagai Y."/>
            <person name="Sakai M."/>
            <person name="Ogura K."/>
            <person name="Otuka R."/>
            <person name="Nakazawa H."/>
            <person name="Takamiya M."/>
            <person name="Ohfuku Y."/>
            <person name="Funahashi T."/>
            <person name="Tanaka T."/>
            <person name="Kudoh Y."/>
            <person name="Yamazaki J."/>
            <person name="Kushida N."/>
            <person name="Oguchi A."/>
            <person name="Aoki K."/>
            <person name="Nakamura Y."/>
            <person name="Robb T.F."/>
            <person name="Horikoshi K."/>
            <person name="Masuchi Y."/>
            <person name="Shizuya H."/>
            <person name="Kikuchi H."/>
        </authorList>
    </citation>
    <scope>NUCLEOTIDE SEQUENCE [LARGE SCALE GENOMIC DNA]</scope>
    <source>
        <strain evidence="4">ATCC 700860 / DSM 12428 / JCM 9974 / NBRC 100139 / OT-3</strain>
    </source>
</reference>
<feature type="domain" description="Transcription regulator TrmB N-terminal" evidence="1">
    <location>
        <begin position="102"/>
        <end position="151"/>
    </location>
</feature>
<dbReference type="Proteomes" id="UP000000752">
    <property type="component" value="Chromosome"/>
</dbReference>
<dbReference type="PANTHER" id="PTHR34704:SF1">
    <property type="entry name" value="ATPASE"/>
    <property type="match status" value="1"/>
</dbReference>
<dbReference type="EMBL" id="BA000001">
    <property type="protein sequence ID" value="BAA29935.1"/>
    <property type="molecule type" value="Genomic_DNA"/>
</dbReference>
<evidence type="ECO:0000313" key="3">
    <source>
        <dbReference type="EMBL" id="BAA29935.1"/>
    </source>
</evidence>
<gene>
    <name evidence="3" type="ordered locus">PH0841</name>
</gene>
<dbReference type="SUPFAM" id="SSF46785">
    <property type="entry name" value="Winged helix' DNA-binding domain"/>
    <property type="match status" value="1"/>
</dbReference>
<dbReference type="Gene3D" id="1.10.10.10">
    <property type="entry name" value="Winged helix-like DNA-binding domain superfamily/Winged helix DNA-binding domain"/>
    <property type="match status" value="1"/>
</dbReference>
<proteinExistence type="predicted"/>
<dbReference type="EnsemblBacteria" id="BAA29935">
    <property type="protein sequence ID" value="BAA29935"/>
    <property type="gene ID" value="BAA29935"/>
</dbReference>
<sequence>MLVLSGSLMGIMEDNVLSHSSPLYGRRTAGFRLRSLGLFPSLRFFKSPIEGLKFYMLLGGIPAYLIIASRYETVGEFVEREFLTPEGYFYDEPYIVLSELKELKTYFSILSAMSSGRRRPSEIASEVGLEGRKIYPYLETLIRLGFVERELPIARKEKRGLYRISDPMLMSWFSLIYPNRTEIELGTITLERVEKILQRIFSFRFEDVSREFLVEMNKAGKLPFRFTKIGRWWYKGEEIDLVALNEDEEKALFIEVKWKDLKEREVKGILKDLEKKAGLVGLDGWDKNYGLIEKSIERKEKLREENYLVWDLKDFDALKILSQ</sequence>